<dbReference type="SUPFAM" id="SSF101307">
    <property type="entry name" value="YutG-like"/>
    <property type="match status" value="1"/>
</dbReference>
<dbReference type="InterPro" id="IPR007686">
    <property type="entry name" value="YutG/PgpA"/>
</dbReference>
<dbReference type="EMBL" id="BARV01007027">
    <property type="protein sequence ID" value="GAI18279.1"/>
    <property type="molecule type" value="Genomic_DNA"/>
</dbReference>
<proteinExistence type="predicted"/>
<dbReference type="PANTHER" id="PTHR36305">
    <property type="entry name" value="PHOSPHATIDYLGLYCEROPHOSPHATASE A"/>
    <property type="match status" value="1"/>
</dbReference>
<organism evidence="3">
    <name type="scientific">marine sediment metagenome</name>
    <dbReference type="NCBI Taxonomy" id="412755"/>
    <lineage>
        <taxon>unclassified sequences</taxon>
        <taxon>metagenomes</taxon>
        <taxon>ecological metagenomes</taxon>
    </lineage>
</organism>
<feature type="transmembrane region" description="Helical" evidence="1">
    <location>
        <begin position="25"/>
        <end position="52"/>
    </location>
</feature>
<keyword evidence="1" id="KW-0472">Membrane</keyword>
<keyword evidence="1" id="KW-0812">Transmembrane</keyword>
<feature type="transmembrane region" description="Helical" evidence="1">
    <location>
        <begin position="72"/>
        <end position="94"/>
    </location>
</feature>
<evidence type="ECO:0000313" key="3">
    <source>
        <dbReference type="EMBL" id="GAI18279.1"/>
    </source>
</evidence>
<gene>
    <name evidence="3" type="ORF">S06H3_14376</name>
</gene>
<dbReference type="CDD" id="cd06971">
    <property type="entry name" value="PgpA"/>
    <property type="match status" value="1"/>
</dbReference>
<dbReference type="AlphaFoldDB" id="X1NHX5"/>
<feature type="domain" description="YutG/PgpA" evidence="2">
    <location>
        <begin position="2"/>
        <end position="90"/>
    </location>
</feature>
<sequence length="96" mass="10880">MGVKVSNDLTKSWGKDPHRIVIDEYACLLIPLYFIPQRILPLAITFVLFRIFDITKPWPVRKLEDLPGGWGVMLDDLGAAIYTTVVILIIMALVKL</sequence>
<dbReference type="InterPro" id="IPR026037">
    <property type="entry name" value="PgpA"/>
</dbReference>
<name>X1NHX5_9ZZZZ</name>
<evidence type="ECO:0000259" key="2">
    <source>
        <dbReference type="Pfam" id="PF04608"/>
    </source>
</evidence>
<dbReference type="PANTHER" id="PTHR36305:SF1">
    <property type="entry name" value="PHOSPHATIDYLGLYCEROPHOSPHATASE A"/>
    <property type="match status" value="1"/>
</dbReference>
<keyword evidence="1" id="KW-1133">Transmembrane helix</keyword>
<dbReference type="Pfam" id="PF04608">
    <property type="entry name" value="PgpA"/>
    <property type="match status" value="1"/>
</dbReference>
<protein>
    <recommendedName>
        <fullName evidence="2">YutG/PgpA domain-containing protein</fullName>
    </recommendedName>
</protein>
<reference evidence="3" key="1">
    <citation type="journal article" date="2014" name="Front. Microbiol.">
        <title>High frequency of phylogenetically diverse reductive dehalogenase-homologous genes in deep subseafloor sedimentary metagenomes.</title>
        <authorList>
            <person name="Kawai M."/>
            <person name="Futagami T."/>
            <person name="Toyoda A."/>
            <person name="Takaki Y."/>
            <person name="Nishi S."/>
            <person name="Hori S."/>
            <person name="Arai W."/>
            <person name="Tsubouchi T."/>
            <person name="Morono Y."/>
            <person name="Uchiyama I."/>
            <person name="Ito T."/>
            <person name="Fujiyama A."/>
            <person name="Inagaki F."/>
            <person name="Takami H."/>
        </authorList>
    </citation>
    <scope>NUCLEOTIDE SEQUENCE</scope>
    <source>
        <strain evidence="3">Expedition CK06-06</strain>
    </source>
</reference>
<comment type="caution">
    <text evidence="3">The sequence shown here is derived from an EMBL/GenBank/DDBJ whole genome shotgun (WGS) entry which is preliminary data.</text>
</comment>
<evidence type="ECO:0000256" key="1">
    <source>
        <dbReference type="SAM" id="Phobius"/>
    </source>
</evidence>
<accession>X1NHX5</accession>
<dbReference type="GO" id="GO:0008962">
    <property type="term" value="F:phosphatidylglycerophosphatase activity"/>
    <property type="evidence" value="ECO:0007669"/>
    <property type="project" value="InterPro"/>
</dbReference>
<dbReference type="InterPro" id="IPR036681">
    <property type="entry name" value="PgpA-like_sf"/>
</dbReference>
<dbReference type="GO" id="GO:0006629">
    <property type="term" value="P:lipid metabolic process"/>
    <property type="evidence" value="ECO:0007669"/>
    <property type="project" value="InterPro"/>
</dbReference>